<organism evidence="2 3">
    <name type="scientific">Haematococcus lacustris</name>
    <name type="common">Green alga</name>
    <name type="synonym">Haematococcus pluvialis</name>
    <dbReference type="NCBI Taxonomy" id="44745"/>
    <lineage>
        <taxon>Eukaryota</taxon>
        <taxon>Viridiplantae</taxon>
        <taxon>Chlorophyta</taxon>
        <taxon>core chlorophytes</taxon>
        <taxon>Chlorophyceae</taxon>
        <taxon>CS clade</taxon>
        <taxon>Chlamydomonadales</taxon>
        <taxon>Haematococcaceae</taxon>
        <taxon>Haematococcus</taxon>
    </lineage>
</organism>
<comment type="caution">
    <text evidence="2">The sequence shown here is derived from an EMBL/GenBank/DDBJ whole genome shotgun (WGS) entry which is preliminary data.</text>
</comment>
<dbReference type="SUPFAM" id="SSF52047">
    <property type="entry name" value="RNI-like"/>
    <property type="match status" value="1"/>
</dbReference>
<dbReference type="Proteomes" id="UP000485058">
    <property type="component" value="Unassembled WGS sequence"/>
</dbReference>
<dbReference type="AlphaFoldDB" id="A0A699ZWU6"/>
<dbReference type="GO" id="GO:0005930">
    <property type="term" value="C:axoneme"/>
    <property type="evidence" value="ECO:0007669"/>
    <property type="project" value="UniProtKB-SubCell"/>
</dbReference>
<protein>
    <submittedName>
        <fullName evidence="2">Uncharacterized protein</fullName>
    </submittedName>
</protein>
<evidence type="ECO:0000313" key="3">
    <source>
        <dbReference type="Proteomes" id="UP000485058"/>
    </source>
</evidence>
<feature type="non-terminal residue" evidence="2">
    <location>
        <position position="1"/>
    </location>
</feature>
<evidence type="ECO:0000313" key="2">
    <source>
        <dbReference type="EMBL" id="GFH22728.1"/>
    </source>
</evidence>
<accession>A0A699ZWU6</accession>
<dbReference type="EMBL" id="BLLF01002111">
    <property type="protein sequence ID" value="GFH22728.1"/>
    <property type="molecule type" value="Genomic_DNA"/>
</dbReference>
<name>A0A699ZWU6_HAELA</name>
<evidence type="ECO:0000256" key="1">
    <source>
        <dbReference type="ARBA" id="ARBA00004430"/>
    </source>
</evidence>
<dbReference type="Gene3D" id="3.80.10.10">
    <property type="entry name" value="Ribonuclease Inhibitor"/>
    <property type="match status" value="1"/>
</dbReference>
<comment type="subcellular location">
    <subcellularLocation>
        <location evidence="1">Cytoplasm</location>
        <location evidence="1">Cytoskeleton</location>
        <location evidence="1">Cilium axoneme</location>
    </subcellularLocation>
</comment>
<keyword evidence="3" id="KW-1185">Reference proteome</keyword>
<sequence length="205" mass="21694">MVDLGRSEVAAALTCLTALTALYLPTVFVAEPSLLSPLLPLTALTALGLGFGSEWWLRPGDLAVLRCLPRLTHLALSIDYGMPDGDGDDLEAELREEAQMHDDWRKLFPALPCLTHCQLSLAHGMGSHLLPALGMARPCLQAVVLEARNVSLARLQLGPPSANLTELSLGGSEGGVALTPTDCWALAGLSGLRRLALECTLLPGL</sequence>
<reference evidence="2 3" key="1">
    <citation type="submission" date="2020-02" db="EMBL/GenBank/DDBJ databases">
        <title>Draft genome sequence of Haematococcus lacustris strain NIES-144.</title>
        <authorList>
            <person name="Morimoto D."/>
            <person name="Nakagawa S."/>
            <person name="Yoshida T."/>
            <person name="Sawayama S."/>
        </authorList>
    </citation>
    <scope>NUCLEOTIDE SEQUENCE [LARGE SCALE GENOMIC DNA]</scope>
    <source>
        <strain evidence="2 3">NIES-144</strain>
    </source>
</reference>
<proteinExistence type="predicted"/>
<gene>
    <name evidence="2" type="ORF">HaLaN_20239</name>
</gene>
<dbReference type="InterPro" id="IPR032675">
    <property type="entry name" value="LRR_dom_sf"/>
</dbReference>